<dbReference type="HOGENOM" id="CLU_064041_1_1_6"/>
<dbReference type="GO" id="GO:0090529">
    <property type="term" value="P:cell septum assembly"/>
    <property type="evidence" value="ECO:0007669"/>
    <property type="project" value="InterPro"/>
</dbReference>
<dbReference type="GO" id="GO:0032153">
    <property type="term" value="C:cell division site"/>
    <property type="evidence" value="ECO:0007669"/>
    <property type="project" value="UniProtKB-UniRule"/>
</dbReference>
<keyword evidence="6 9" id="KW-1133">Transmembrane helix</keyword>
<proteinExistence type="inferred from homology"/>
<evidence type="ECO:0000256" key="8">
    <source>
        <dbReference type="ARBA" id="ARBA00023306"/>
    </source>
</evidence>
<comment type="subcellular location">
    <subcellularLocation>
        <location evidence="9">Cell inner membrane</location>
        <topology evidence="9">Single-pass type II membrane protein</topology>
    </subcellularLocation>
    <subcellularLocation>
        <location evidence="1">Membrane</location>
    </subcellularLocation>
    <text evidence="9">Localizes to the division septum.</text>
</comment>
<gene>
    <name evidence="9 11" type="primary">ftsQ</name>
    <name evidence="11" type="ordered locus">CBUD_1968</name>
</gene>
<dbReference type="EMBL" id="CP000733">
    <property type="protein sequence ID" value="ABS77054.1"/>
    <property type="molecule type" value="Genomic_DNA"/>
</dbReference>
<dbReference type="InterPro" id="IPR013685">
    <property type="entry name" value="POTRA_FtsQ_type"/>
</dbReference>
<dbReference type="InterPro" id="IPR034746">
    <property type="entry name" value="POTRA"/>
</dbReference>
<protein>
    <recommendedName>
        <fullName evidence="9">Cell division protein FtsQ</fullName>
    </recommendedName>
</protein>
<reference evidence="11 12" key="1">
    <citation type="journal article" date="2009" name="Infect. Immun.">
        <title>Comparative genomics reveal extensive transposon-mediated genomic plasticity and diversity among potential effector proteins within the genus Coxiella.</title>
        <authorList>
            <person name="Beare P.A."/>
            <person name="Unsworth N."/>
            <person name="Andoh M."/>
            <person name="Voth D.E."/>
            <person name="Omsland A."/>
            <person name="Gilk S.D."/>
            <person name="Williams K.P."/>
            <person name="Sobral B.W."/>
            <person name="Kupko J.J.III."/>
            <person name="Porcella S.F."/>
            <person name="Samuel J.E."/>
            <person name="Heinzen R.A."/>
        </authorList>
    </citation>
    <scope>NUCLEOTIDE SEQUENCE [LARGE SCALE GENOMIC DNA]</scope>
    <source>
        <strain evidence="11 12">Dugway 5J108-111</strain>
    </source>
</reference>
<keyword evidence="5 9" id="KW-0812">Transmembrane</keyword>
<evidence type="ECO:0000256" key="6">
    <source>
        <dbReference type="ARBA" id="ARBA00022989"/>
    </source>
</evidence>
<keyword evidence="3 9" id="KW-0997">Cell inner membrane</keyword>
<comment type="similarity">
    <text evidence="9">Belongs to the FtsQ/DivIB family. FtsQ subfamily.</text>
</comment>
<sequence>MKRYNAKRKTHRNLKSIKKLIPTVLALLAFVSLLAGIITLHNPKTLPFRQIKITVSSDHIKMAELKDIVVHHIQGGFFSFNASALQTALMSLPWVHDVSVRRIWPNELEIQVEEQRPIARWNQNELITQEGEIFSPPIETIPQNIPQLSGPNDSEENVLNRFQQFSQLLIPFHAAVTALSLTKRGAWSLILNGHTQIFLGRENIDQRFEQFVHLYPKIIGANINRVEHVDLRYSNGLAIQWKN</sequence>
<dbReference type="KEGG" id="cbd:CBUD_1968"/>
<organism evidence="11 12">
    <name type="scientific">Coxiella burnetii (strain Dugway 5J108-111)</name>
    <dbReference type="NCBI Taxonomy" id="434922"/>
    <lineage>
        <taxon>Bacteria</taxon>
        <taxon>Pseudomonadati</taxon>
        <taxon>Pseudomonadota</taxon>
        <taxon>Gammaproteobacteria</taxon>
        <taxon>Legionellales</taxon>
        <taxon>Coxiellaceae</taxon>
        <taxon>Coxiella</taxon>
    </lineage>
</organism>
<dbReference type="PANTHER" id="PTHR35851">
    <property type="entry name" value="CELL DIVISION PROTEIN FTSQ"/>
    <property type="match status" value="1"/>
</dbReference>
<dbReference type="Gene3D" id="3.10.20.310">
    <property type="entry name" value="membrane protein fhac"/>
    <property type="match status" value="1"/>
</dbReference>
<accession>A9KER0</accession>
<dbReference type="HAMAP" id="MF_00911">
    <property type="entry name" value="FtsQ_subfam"/>
    <property type="match status" value="1"/>
</dbReference>
<dbReference type="Pfam" id="PF08478">
    <property type="entry name" value="POTRA_1"/>
    <property type="match status" value="1"/>
</dbReference>
<comment type="subunit">
    <text evidence="9">Part of a complex composed of FtsB, FtsL and FtsQ.</text>
</comment>
<dbReference type="AlphaFoldDB" id="A9KER0"/>
<evidence type="ECO:0000256" key="3">
    <source>
        <dbReference type="ARBA" id="ARBA00022519"/>
    </source>
</evidence>
<dbReference type="Proteomes" id="UP000008555">
    <property type="component" value="Chromosome"/>
</dbReference>
<evidence type="ECO:0000256" key="5">
    <source>
        <dbReference type="ARBA" id="ARBA00022692"/>
    </source>
</evidence>
<evidence type="ECO:0000256" key="7">
    <source>
        <dbReference type="ARBA" id="ARBA00023136"/>
    </source>
</evidence>
<evidence type="ECO:0000313" key="12">
    <source>
        <dbReference type="Proteomes" id="UP000008555"/>
    </source>
</evidence>
<keyword evidence="8 9" id="KW-0131">Cell cycle</keyword>
<evidence type="ECO:0000259" key="10">
    <source>
        <dbReference type="PROSITE" id="PS51779"/>
    </source>
</evidence>
<dbReference type="InterPro" id="IPR005548">
    <property type="entry name" value="Cell_div_FtsQ/DivIB_C"/>
</dbReference>
<dbReference type="PANTHER" id="PTHR35851:SF1">
    <property type="entry name" value="CELL DIVISION PROTEIN FTSQ"/>
    <property type="match status" value="1"/>
</dbReference>
<keyword evidence="7 9" id="KW-0472">Membrane</keyword>
<evidence type="ECO:0000256" key="9">
    <source>
        <dbReference type="HAMAP-Rule" id="MF_00911"/>
    </source>
</evidence>
<comment type="function">
    <text evidence="9">Essential cell division protein. May link together the upstream cell division proteins, which are predominantly cytoplasmic, with the downstream cell division proteins, which are predominantly periplasmic. May control correct divisome assembly.</text>
</comment>
<dbReference type="InterPro" id="IPR026579">
    <property type="entry name" value="FtsQ"/>
</dbReference>
<dbReference type="InterPro" id="IPR045335">
    <property type="entry name" value="FtsQ_C_sf"/>
</dbReference>
<dbReference type="Gene3D" id="3.40.50.11690">
    <property type="entry name" value="Cell division protein FtsQ/DivIB"/>
    <property type="match status" value="1"/>
</dbReference>
<dbReference type="RefSeq" id="WP_005769491.1">
    <property type="nucleotide sequence ID" value="NC_009727.1"/>
</dbReference>
<dbReference type="Pfam" id="PF03799">
    <property type="entry name" value="FtsQ_DivIB_C"/>
    <property type="match status" value="1"/>
</dbReference>
<dbReference type="GO" id="GO:0043093">
    <property type="term" value="P:FtsZ-dependent cytokinesis"/>
    <property type="evidence" value="ECO:0007669"/>
    <property type="project" value="UniProtKB-UniRule"/>
</dbReference>
<evidence type="ECO:0000313" key="11">
    <source>
        <dbReference type="EMBL" id="ABS77054.1"/>
    </source>
</evidence>
<feature type="domain" description="POTRA" evidence="10">
    <location>
        <begin position="46"/>
        <end position="115"/>
    </location>
</feature>
<evidence type="ECO:0000256" key="1">
    <source>
        <dbReference type="ARBA" id="ARBA00004370"/>
    </source>
</evidence>
<evidence type="ECO:0000256" key="2">
    <source>
        <dbReference type="ARBA" id="ARBA00022475"/>
    </source>
</evidence>
<name>A9KER0_COXBN</name>
<keyword evidence="4 9" id="KW-0132">Cell division</keyword>
<dbReference type="SMR" id="A9KER0"/>
<keyword evidence="2 9" id="KW-1003">Cell membrane</keyword>
<evidence type="ECO:0000256" key="4">
    <source>
        <dbReference type="ARBA" id="ARBA00022618"/>
    </source>
</evidence>
<dbReference type="PROSITE" id="PS51779">
    <property type="entry name" value="POTRA"/>
    <property type="match status" value="1"/>
</dbReference>
<dbReference type="GO" id="GO:0005886">
    <property type="term" value="C:plasma membrane"/>
    <property type="evidence" value="ECO:0007669"/>
    <property type="project" value="UniProtKB-SubCell"/>
</dbReference>